<protein>
    <submittedName>
        <fullName evidence="1">Uncharacterized protein</fullName>
    </submittedName>
</protein>
<name>L0L0G8_METHD</name>
<proteinExistence type="predicted"/>
<dbReference type="AlphaFoldDB" id="L0L0G8"/>
<reference evidence="2" key="1">
    <citation type="submission" date="2012-02" db="EMBL/GenBank/DDBJ databases">
        <title>Complete sequence of plasmid of Methanomethylovorans hollandica DSM 15978.</title>
        <authorList>
            <person name="Lucas S."/>
            <person name="Copeland A."/>
            <person name="Lapidus A."/>
            <person name="Glavina del Rio T."/>
            <person name="Dalin E."/>
            <person name="Tice H."/>
            <person name="Bruce D."/>
            <person name="Goodwin L."/>
            <person name="Pitluck S."/>
            <person name="Peters L."/>
            <person name="Mikhailova N."/>
            <person name="Held B."/>
            <person name="Kyrpides N."/>
            <person name="Mavromatis K."/>
            <person name="Ivanova N."/>
            <person name="Brettin T."/>
            <person name="Detter J.C."/>
            <person name="Han C."/>
            <person name="Larimer F."/>
            <person name="Land M."/>
            <person name="Hauser L."/>
            <person name="Markowitz V."/>
            <person name="Cheng J.-F."/>
            <person name="Hugenholtz P."/>
            <person name="Woyke T."/>
            <person name="Wu D."/>
            <person name="Spring S."/>
            <person name="Schroeder M."/>
            <person name="Brambilla E."/>
            <person name="Klenk H.-P."/>
            <person name="Eisen J.A."/>
        </authorList>
    </citation>
    <scope>NUCLEOTIDE SEQUENCE [LARGE SCALE GENOMIC DNA]</scope>
    <source>
        <strain evidence="2">DSM 15978 / NBRC 107637 / DMS1</strain>
        <plasmid evidence="2">Plasmid pMETHO01</plasmid>
    </source>
</reference>
<evidence type="ECO:0000313" key="1">
    <source>
        <dbReference type="EMBL" id="AGB50816.1"/>
    </source>
</evidence>
<accession>L0L0G8</accession>
<keyword evidence="2" id="KW-1185">Reference proteome</keyword>
<dbReference type="GeneID" id="14401648"/>
<organism evidence="1 2">
    <name type="scientific">Methanomethylovorans hollandica (strain DSM 15978 / NBRC 107637 / DMS1)</name>
    <dbReference type="NCBI Taxonomy" id="867904"/>
    <lineage>
        <taxon>Archaea</taxon>
        <taxon>Methanobacteriati</taxon>
        <taxon>Methanobacteriota</taxon>
        <taxon>Stenosarchaea group</taxon>
        <taxon>Methanomicrobia</taxon>
        <taxon>Methanosarcinales</taxon>
        <taxon>Methanosarcinaceae</taxon>
        <taxon>Methanomethylovorans</taxon>
    </lineage>
</organism>
<dbReference type="KEGG" id="mhz:Metho_2686"/>
<dbReference type="Proteomes" id="UP000010866">
    <property type="component" value="Plasmid pMETHO01"/>
</dbReference>
<sequence precursor="true">MKSFRMASVLFVLFLLISVSSTIVTAKSDITHLKYTVITEKEFIDTPVTNEETKNARQLIMEQENVKDLSHFPLSFRPFFNATITSPNGEYTLKWTKMYKNGKQIATYLIPSTPYPSPFSPDSKMVLASMAFRDPNTTVRNPTFIANIIVYTPEQEQIKEFGLGIPYTDIDETNSTNRIIQLYWIQDGRSIIADVLHAEKQPDGEILTSLSYFKYDIDYDELLSELPYESKVTFQEPTITTYNNLSQSNISEKTINYNDTNQTSAARSAPGFSFITSIFVLFIYKKTQKK</sequence>
<dbReference type="EMBL" id="CP003363">
    <property type="protein sequence ID" value="AGB50816.1"/>
    <property type="molecule type" value="Genomic_DNA"/>
</dbReference>
<keyword evidence="1" id="KW-0614">Plasmid</keyword>
<geneLocation type="plasmid" evidence="1 2">
    <name>pMETHO01</name>
</geneLocation>
<gene>
    <name evidence="1" type="ordered locus">Metho_2686</name>
</gene>
<dbReference type="RefSeq" id="WP_015313948.1">
    <property type="nucleotide sequence ID" value="NC_019972.1"/>
</dbReference>
<evidence type="ECO:0000313" key="2">
    <source>
        <dbReference type="Proteomes" id="UP000010866"/>
    </source>
</evidence>
<dbReference type="HOGENOM" id="CLU_982155_0_0_2"/>